<dbReference type="AlphaFoldDB" id="A0A084JKU5"/>
<reference evidence="2 3" key="1">
    <citation type="submission" date="2014-07" db="EMBL/GenBank/DDBJ databases">
        <title>Draft genome of Clostridium celerecrescens 152B isolated from sediments associated with methane hydrate from Krishna Godavari basin.</title>
        <authorList>
            <person name="Honkalas V.S."/>
            <person name="Dabir A.P."/>
            <person name="Arora P."/>
            <person name="Dhakephalkar P.K."/>
        </authorList>
    </citation>
    <scope>NUCLEOTIDE SEQUENCE [LARGE SCALE GENOMIC DNA]</scope>
    <source>
        <strain evidence="2 3">152B</strain>
    </source>
</reference>
<proteinExistence type="predicted"/>
<keyword evidence="3" id="KW-1185">Reference proteome</keyword>
<dbReference type="OrthoDB" id="9805185at2"/>
<dbReference type="PANTHER" id="PTHR30390:SF7">
    <property type="entry name" value="PHOSPHOHEPTOSE ISOMERASE"/>
    <property type="match status" value="1"/>
</dbReference>
<dbReference type="CDD" id="cd05013">
    <property type="entry name" value="SIS_RpiR"/>
    <property type="match status" value="1"/>
</dbReference>
<evidence type="ECO:0000313" key="3">
    <source>
        <dbReference type="Proteomes" id="UP000028525"/>
    </source>
</evidence>
<dbReference type="PANTHER" id="PTHR30390">
    <property type="entry name" value="SEDOHEPTULOSE 7-PHOSPHATE ISOMERASE / DNAA INITIATOR-ASSOCIATING FACTOR FOR REPLICATION INITIATION"/>
    <property type="match status" value="1"/>
</dbReference>
<organism evidence="2 3">
    <name type="scientific">Lacrimispora celerecrescens</name>
    <dbReference type="NCBI Taxonomy" id="29354"/>
    <lineage>
        <taxon>Bacteria</taxon>
        <taxon>Bacillati</taxon>
        <taxon>Bacillota</taxon>
        <taxon>Clostridia</taxon>
        <taxon>Lachnospirales</taxon>
        <taxon>Lachnospiraceae</taxon>
        <taxon>Lacrimispora</taxon>
    </lineage>
</organism>
<sequence length="234" mass="25765">MGLEFFNKSKKIMEQLEAAEQEHIHEAALLVSDSIRKGGILQAFGSGHSYAGAIEVCGRAGGLIPSKLIRDKAEGMYESVEGNAPFLMRQVNIGENDIFVLISNSGRNPFAIEMADYIKKKGNKLIVVTALEVSKSSTSRHSSGKLLYEFADVVLDNHSTFGDAALEVEGLDYKVCGTSSLSTCLLLQQMIYEAVQDMMSKGYEPPVYKSANIDGGREFNNTLEQKYADRIWHI</sequence>
<dbReference type="InterPro" id="IPR050099">
    <property type="entry name" value="SIS_GmhA/DiaA_subfam"/>
</dbReference>
<evidence type="ECO:0000259" key="1">
    <source>
        <dbReference type="PROSITE" id="PS51464"/>
    </source>
</evidence>
<feature type="domain" description="SIS" evidence="1">
    <location>
        <begin position="31"/>
        <end position="205"/>
    </location>
</feature>
<accession>A0A084JKU5</accession>
<dbReference type="GO" id="GO:1901135">
    <property type="term" value="P:carbohydrate derivative metabolic process"/>
    <property type="evidence" value="ECO:0007669"/>
    <property type="project" value="InterPro"/>
</dbReference>
<dbReference type="Pfam" id="PF13580">
    <property type="entry name" value="SIS_2"/>
    <property type="match status" value="1"/>
</dbReference>
<dbReference type="PROSITE" id="PS51464">
    <property type="entry name" value="SIS"/>
    <property type="match status" value="1"/>
</dbReference>
<dbReference type="Proteomes" id="UP000028525">
    <property type="component" value="Unassembled WGS sequence"/>
</dbReference>
<evidence type="ECO:0000313" key="2">
    <source>
        <dbReference type="EMBL" id="KEZ89579.1"/>
    </source>
</evidence>
<dbReference type="NCBIfam" id="NF002805">
    <property type="entry name" value="PRK02947.1"/>
    <property type="match status" value="1"/>
</dbReference>
<protein>
    <recommendedName>
        <fullName evidence="1">SIS domain-containing protein</fullName>
    </recommendedName>
</protein>
<name>A0A084JKU5_9FIRM</name>
<dbReference type="EMBL" id="JPME01000015">
    <property type="protein sequence ID" value="KEZ89579.1"/>
    <property type="molecule type" value="Genomic_DNA"/>
</dbReference>
<dbReference type="InterPro" id="IPR001347">
    <property type="entry name" value="SIS_dom"/>
</dbReference>
<dbReference type="STRING" id="29354.IO98_12815"/>
<dbReference type="Gene3D" id="3.40.50.10490">
    <property type="entry name" value="Glucose-6-phosphate isomerase like protein, domain 1"/>
    <property type="match status" value="1"/>
</dbReference>
<dbReference type="SUPFAM" id="SSF53697">
    <property type="entry name" value="SIS domain"/>
    <property type="match status" value="1"/>
</dbReference>
<dbReference type="RefSeq" id="WP_038281515.1">
    <property type="nucleotide sequence ID" value="NZ_JPME01000015.1"/>
</dbReference>
<comment type="caution">
    <text evidence="2">The sequence shown here is derived from an EMBL/GenBank/DDBJ whole genome shotgun (WGS) entry which is preliminary data.</text>
</comment>
<gene>
    <name evidence="2" type="ORF">IO98_12815</name>
</gene>
<dbReference type="InterPro" id="IPR046348">
    <property type="entry name" value="SIS_dom_sf"/>
</dbReference>
<dbReference type="GO" id="GO:0097367">
    <property type="term" value="F:carbohydrate derivative binding"/>
    <property type="evidence" value="ECO:0007669"/>
    <property type="project" value="InterPro"/>
</dbReference>
<dbReference type="InterPro" id="IPR035472">
    <property type="entry name" value="RpiR-like_SIS"/>
</dbReference>